<feature type="domain" description="CCHC-type" evidence="3">
    <location>
        <begin position="1045"/>
        <end position="1060"/>
    </location>
</feature>
<dbReference type="Pfam" id="PF22909">
    <property type="entry name" value="Caulimovir_coat_dom"/>
    <property type="match status" value="1"/>
</dbReference>
<evidence type="ECO:0000313" key="5">
    <source>
        <dbReference type="Proteomes" id="UP001168877"/>
    </source>
</evidence>
<dbReference type="Pfam" id="PF24925">
    <property type="entry name" value="DUF7746"/>
    <property type="match status" value="1"/>
</dbReference>
<dbReference type="EMBL" id="JAUESC010000381">
    <property type="protein sequence ID" value="KAK0590782.1"/>
    <property type="molecule type" value="Genomic_DNA"/>
</dbReference>
<accession>A0AA39SAI9</accession>
<dbReference type="SMART" id="SM00343">
    <property type="entry name" value="ZnF_C2HC"/>
    <property type="match status" value="1"/>
</dbReference>
<dbReference type="Gene3D" id="4.10.60.10">
    <property type="entry name" value="Zinc finger, CCHC-type"/>
    <property type="match status" value="1"/>
</dbReference>
<proteinExistence type="predicted"/>
<dbReference type="Pfam" id="PF01107">
    <property type="entry name" value="MP"/>
    <property type="match status" value="1"/>
</dbReference>
<dbReference type="AlphaFoldDB" id="A0AA39SAI9"/>
<name>A0AA39SAI9_ACESA</name>
<sequence>MSASSSRTEIEPDDNNSIACQSVANYETNWDDRDLVNWQLPNIQQYSIYRKSRTLDFRSILGQKTKEINVKFHNNTFSTNLLNKNSLNHYHKIGYNDLHIGSVQIGLKPLAKIGLNNSILVVLRDKRITNYKESILGIAETSLTYGPIYFQCYPNFTIALNSDEHKEKCLAIDIQTHNYQFLRGSSPYKLIYRIHYRVLTTGLIPSYIPPVVPAGQTICYNACPTVNLMVPTPVRWEDINFPENWLKEHADRPTYRIPMRDLRDCISDLDGTLRISFRDRSLSSREPSLQIPRSLSSREPPLQIPNYDVDLQSARNSLSSLSRLNIRNQIPSLVEQYQYQPNPNTRNQLPSLENRYKPGTSESSEPINLIPRQRHPPIPTTIEIPEIPTHISRVHKTREQVALPIHTYDQEGPSSPTPSQVLTEIPDTEPQIRTINVLDTNPINYEILIAEYLSHKSRTKYESSYSQKKQDQFRIRWLQNIETLNKSIPFFERYANRKSIENDCQCLVMDRSTFRTYKTKKGEETLPHPPPRTCEIEIENEDREVPGGAPEIMTCSPYILIDSSLSNTVPASSQQMGIIMKQNNYTNAYLKTVGDQLDRIEISQYQSLTRSVPEGVSQDPQSSYQPGVLLFPDTTGIEKCFDNHNLLDTEELLKLLEERLSQIPQIPKPENQPEIRTLDTYIDTSEPSNSEPTKEFDQMIYKLTNQNTADNNSYTRFYHGTKPYYPKPTPPDLQYEETVPYRAYSGNACYQFNIDGLSEYQIMTIVRQIHTVGYIYIKKQSMTHADAVTALTGGFEGQLLGWWTHTLSLTARANIINHTKTISVPSTSTTPGSFLPTATTTTSQPDGIDVLCYTIVLHFIGNPNRFQDKDYSKLQNLKCKKLSDFKWYKDIFLTRVLQREDNAKAYWKEKFISGLPSLFANKVRDKMREQMASSDWSQIDLETWTYGEIIATINVVALQLCNDIRLKSQLKQQKLTTRRELGSWCEQFGFDKLPNQKHRQSHKSNYQPSKRKKRPSKDRSHNKEKAEKRSKKPFHRPFTRNNKTCYGCGKRGHFANKCPELKNKIKSLNIEEEFKDRLIQVIFEQQYTSNEDSTSSEEELLIIGQSSTETSTQQESDRIQACLCNQVNVLDQSDYSMLISMIDSISDPILKANYIKQIQEKISTQDTNKPSTSSKIPDFEENVMKLFSPKQRKVTIPDLQNEIKQVKEEIKDLKLTT</sequence>
<dbReference type="InterPro" id="IPR036875">
    <property type="entry name" value="Znf_CCHC_sf"/>
</dbReference>
<evidence type="ECO:0000259" key="3">
    <source>
        <dbReference type="PROSITE" id="PS50158"/>
    </source>
</evidence>
<keyword evidence="5" id="KW-1185">Reference proteome</keyword>
<dbReference type="InterPro" id="IPR056648">
    <property type="entry name" value="DUF7746"/>
</dbReference>
<keyword evidence="1" id="KW-0862">Zinc</keyword>
<reference evidence="4" key="1">
    <citation type="journal article" date="2022" name="Plant J.">
        <title>Strategies of tolerance reflected in two North American maple genomes.</title>
        <authorList>
            <person name="McEvoy S.L."/>
            <person name="Sezen U.U."/>
            <person name="Trouern-Trend A."/>
            <person name="McMahon S.M."/>
            <person name="Schaberg P.G."/>
            <person name="Yang J."/>
            <person name="Wegrzyn J.L."/>
            <person name="Swenson N.G."/>
        </authorList>
    </citation>
    <scope>NUCLEOTIDE SEQUENCE</scope>
    <source>
        <strain evidence="4">NS2018</strain>
    </source>
</reference>
<protein>
    <recommendedName>
        <fullName evidence="3">CCHC-type domain-containing protein</fullName>
    </recommendedName>
</protein>
<dbReference type="Proteomes" id="UP001168877">
    <property type="component" value="Unassembled WGS sequence"/>
</dbReference>
<keyword evidence="1" id="KW-0863">Zinc-finger</keyword>
<organism evidence="4 5">
    <name type="scientific">Acer saccharum</name>
    <name type="common">Sugar maple</name>
    <dbReference type="NCBI Taxonomy" id="4024"/>
    <lineage>
        <taxon>Eukaryota</taxon>
        <taxon>Viridiplantae</taxon>
        <taxon>Streptophyta</taxon>
        <taxon>Embryophyta</taxon>
        <taxon>Tracheophyta</taxon>
        <taxon>Spermatophyta</taxon>
        <taxon>Magnoliopsida</taxon>
        <taxon>eudicotyledons</taxon>
        <taxon>Gunneridae</taxon>
        <taxon>Pentapetalae</taxon>
        <taxon>rosids</taxon>
        <taxon>malvids</taxon>
        <taxon>Sapindales</taxon>
        <taxon>Sapindaceae</taxon>
        <taxon>Hippocastanoideae</taxon>
        <taxon>Acereae</taxon>
        <taxon>Acer</taxon>
    </lineage>
</organism>
<feature type="compositionally biased region" description="Basic residues" evidence="2">
    <location>
        <begin position="1028"/>
        <end position="1038"/>
    </location>
</feature>
<dbReference type="InterPro" id="IPR001878">
    <property type="entry name" value="Znf_CCHC"/>
</dbReference>
<dbReference type="SUPFAM" id="SSF57756">
    <property type="entry name" value="Retrovirus zinc finger-like domains"/>
    <property type="match status" value="1"/>
</dbReference>
<dbReference type="InterPro" id="IPR028919">
    <property type="entry name" value="Viral_movement"/>
</dbReference>
<dbReference type="GO" id="GO:0008270">
    <property type="term" value="F:zinc ion binding"/>
    <property type="evidence" value="ECO:0007669"/>
    <property type="project" value="UniProtKB-KW"/>
</dbReference>
<dbReference type="PANTHER" id="PTHR33054">
    <property type="entry name" value="CCHC-TYPE DOMAIN-CONTAINING PROTEIN"/>
    <property type="match status" value="1"/>
</dbReference>
<gene>
    <name evidence="4" type="ORF">LWI29_031610</name>
</gene>
<feature type="compositionally biased region" description="Basic and acidic residues" evidence="2">
    <location>
        <begin position="1017"/>
        <end position="1027"/>
    </location>
</feature>
<evidence type="ECO:0000313" key="4">
    <source>
        <dbReference type="EMBL" id="KAK0590782.1"/>
    </source>
</evidence>
<reference evidence="4" key="2">
    <citation type="submission" date="2023-06" db="EMBL/GenBank/DDBJ databases">
        <authorList>
            <person name="Swenson N.G."/>
            <person name="Wegrzyn J.L."/>
            <person name="Mcevoy S.L."/>
        </authorList>
    </citation>
    <scope>NUCLEOTIDE SEQUENCE</scope>
    <source>
        <strain evidence="4">NS2018</strain>
        <tissue evidence="4">Leaf</tissue>
    </source>
</reference>
<evidence type="ECO:0000256" key="2">
    <source>
        <dbReference type="SAM" id="MobiDB-lite"/>
    </source>
</evidence>
<evidence type="ECO:0000256" key="1">
    <source>
        <dbReference type="PROSITE-ProRule" id="PRU00047"/>
    </source>
</evidence>
<feature type="region of interest" description="Disordered" evidence="2">
    <location>
        <begin position="995"/>
        <end position="1038"/>
    </location>
</feature>
<keyword evidence="1" id="KW-0479">Metal-binding</keyword>
<feature type="region of interest" description="Disordered" evidence="2">
    <location>
        <begin position="357"/>
        <end position="379"/>
    </location>
</feature>
<dbReference type="PROSITE" id="PS50158">
    <property type="entry name" value="ZF_CCHC"/>
    <property type="match status" value="1"/>
</dbReference>
<dbReference type="PANTHER" id="PTHR33054:SF9">
    <property type="entry name" value="CCHC-TYPE DOMAIN-CONTAINING PROTEIN"/>
    <property type="match status" value="1"/>
</dbReference>
<comment type="caution">
    <text evidence="4">The sequence shown here is derived from an EMBL/GenBank/DDBJ whole genome shotgun (WGS) entry which is preliminary data.</text>
</comment>
<dbReference type="GO" id="GO:0003676">
    <property type="term" value="F:nucleic acid binding"/>
    <property type="evidence" value="ECO:0007669"/>
    <property type="project" value="InterPro"/>
</dbReference>